<evidence type="ECO:0000313" key="3">
    <source>
        <dbReference type="Proteomes" id="UP000659496"/>
    </source>
</evidence>
<comment type="caution">
    <text evidence="2">The sequence shown here is derived from an EMBL/GenBank/DDBJ whole genome shotgun (WGS) entry which is preliminary data.</text>
</comment>
<feature type="transmembrane region" description="Helical" evidence="1">
    <location>
        <begin position="6"/>
        <end position="27"/>
    </location>
</feature>
<accession>A0ABR8PLJ5</accession>
<feature type="transmembrane region" description="Helical" evidence="1">
    <location>
        <begin position="43"/>
        <end position="64"/>
    </location>
</feature>
<proteinExistence type="predicted"/>
<organism evidence="2 3">
    <name type="scientific">Sporosarcina gallistercoris</name>
    <dbReference type="NCBI Taxonomy" id="2762245"/>
    <lineage>
        <taxon>Bacteria</taxon>
        <taxon>Bacillati</taxon>
        <taxon>Bacillota</taxon>
        <taxon>Bacilli</taxon>
        <taxon>Bacillales</taxon>
        <taxon>Caryophanaceae</taxon>
        <taxon>Sporosarcina</taxon>
    </lineage>
</organism>
<reference evidence="2 3" key="1">
    <citation type="submission" date="2020-08" db="EMBL/GenBank/DDBJ databases">
        <title>A Genomic Blueprint of the Chicken Gut Microbiome.</title>
        <authorList>
            <person name="Gilroy R."/>
            <person name="Ravi A."/>
            <person name="Getino M."/>
            <person name="Pursley I."/>
            <person name="Horton D.L."/>
            <person name="Alikhan N.-F."/>
            <person name="Baker D."/>
            <person name="Gharbi K."/>
            <person name="Hall N."/>
            <person name="Watson M."/>
            <person name="Adriaenssens E.M."/>
            <person name="Foster-Nyarko E."/>
            <person name="Jarju S."/>
            <person name="Secka A."/>
            <person name="Antonio M."/>
            <person name="Oren A."/>
            <person name="Chaudhuri R."/>
            <person name="La Ragione R.M."/>
            <person name="Hildebrand F."/>
            <person name="Pallen M.J."/>
        </authorList>
    </citation>
    <scope>NUCLEOTIDE SEQUENCE [LARGE SCALE GENOMIC DNA]</scope>
    <source>
        <strain evidence="2 3">Sa3CUA8</strain>
    </source>
</reference>
<gene>
    <name evidence="2" type="ORF">H9659_12010</name>
</gene>
<evidence type="ECO:0000313" key="2">
    <source>
        <dbReference type="EMBL" id="MBD7909050.1"/>
    </source>
</evidence>
<dbReference type="EMBL" id="JACSQY010000009">
    <property type="protein sequence ID" value="MBD7909050.1"/>
    <property type="molecule type" value="Genomic_DNA"/>
</dbReference>
<keyword evidence="1" id="KW-0812">Transmembrane</keyword>
<dbReference type="Proteomes" id="UP000659496">
    <property type="component" value="Unassembled WGS sequence"/>
</dbReference>
<name>A0ABR8PLJ5_9BACL</name>
<keyword evidence="1" id="KW-1133">Transmembrane helix</keyword>
<protein>
    <submittedName>
        <fullName evidence="2">Uncharacterized protein</fullName>
    </submittedName>
</protein>
<sequence>MFGAANWLNVVSAMSVIGCLYFILSFFQHLKMKDERLAQQSKIAAVVCLAIALLIPAIYGAYVFSEMNL</sequence>
<keyword evidence="3" id="KW-1185">Reference proteome</keyword>
<evidence type="ECO:0000256" key="1">
    <source>
        <dbReference type="SAM" id="Phobius"/>
    </source>
</evidence>
<keyword evidence="1" id="KW-0472">Membrane</keyword>